<dbReference type="Gene3D" id="3.30.420.10">
    <property type="entry name" value="Ribonuclease H-like superfamily/Ribonuclease H"/>
    <property type="match status" value="1"/>
</dbReference>
<proteinExistence type="predicted"/>
<keyword evidence="2" id="KW-1185">Reference proteome</keyword>
<dbReference type="EMBL" id="BMJJ01000022">
    <property type="protein sequence ID" value="GGD43211.1"/>
    <property type="molecule type" value="Genomic_DNA"/>
</dbReference>
<reference evidence="1" key="2">
    <citation type="submission" date="2020-09" db="EMBL/GenBank/DDBJ databases">
        <authorList>
            <person name="Sun Q."/>
            <person name="Zhou Y."/>
        </authorList>
    </citation>
    <scope>NUCLEOTIDE SEQUENCE</scope>
    <source>
        <strain evidence="1">CGMCC 1.15493</strain>
    </source>
</reference>
<sequence length="192" mass="20657">MALILGIDGAQKTGFCFYDDTRSMSAMRPGLIKATGEQIEDKAASIARQICLMIRKDRPDFIAIEEPLRTMPGGVKRKVKFMGEQEEVQGGAGGTLALISSNQIVGAIAAVCAIKDIPFVTISSSSWRKQFLGFGRSPGLDRTGWKKAARDRCAALKITVTSDDAAEACGIAFAATATPEFKMLRHQKEKAA</sequence>
<dbReference type="Proteomes" id="UP000613160">
    <property type="component" value="Unassembled WGS sequence"/>
</dbReference>
<dbReference type="GO" id="GO:0003676">
    <property type="term" value="F:nucleic acid binding"/>
    <property type="evidence" value="ECO:0007669"/>
    <property type="project" value="InterPro"/>
</dbReference>
<comment type="caution">
    <text evidence="1">The sequence shown here is derived from an EMBL/GenBank/DDBJ whole genome shotgun (WGS) entry which is preliminary data.</text>
</comment>
<accession>A0A917DK28</accession>
<organism evidence="1 2">
    <name type="scientific">Aureimonas glaciei</name>
    <dbReference type="NCBI Taxonomy" id="1776957"/>
    <lineage>
        <taxon>Bacteria</taxon>
        <taxon>Pseudomonadati</taxon>
        <taxon>Pseudomonadota</taxon>
        <taxon>Alphaproteobacteria</taxon>
        <taxon>Hyphomicrobiales</taxon>
        <taxon>Aurantimonadaceae</taxon>
        <taxon>Aureimonas</taxon>
    </lineage>
</organism>
<reference evidence="1" key="1">
    <citation type="journal article" date="2014" name="Int. J. Syst. Evol. Microbiol.">
        <title>Complete genome sequence of Corynebacterium casei LMG S-19264T (=DSM 44701T), isolated from a smear-ripened cheese.</title>
        <authorList>
            <consortium name="US DOE Joint Genome Institute (JGI-PGF)"/>
            <person name="Walter F."/>
            <person name="Albersmeier A."/>
            <person name="Kalinowski J."/>
            <person name="Ruckert C."/>
        </authorList>
    </citation>
    <scope>NUCLEOTIDE SEQUENCE</scope>
    <source>
        <strain evidence="1">CGMCC 1.15493</strain>
    </source>
</reference>
<protein>
    <submittedName>
        <fullName evidence="1">Uncharacterized protein</fullName>
    </submittedName>
</protein>
<dbReference type="SUPFAM" id="SSF53098">
    <property type="entry name" value="Ribonuclease H-like"/>
    <property type="match status" value="1"/>
</dbReference>
<evidence type="ECO:0000313" key="2">
    <source>
        <dbReference type="Proteomes" id="UP000613160"/>
    </source>
</evidence>
<dbReference type="InterPro" id="IPR012337">
    <property type="entry name" value="RNaseH-like_sf"/>
</dbReference>
<evidence type="ECO:0000313" key="1">
    <source>
        <dbReference type="EMBL" id="GGD43211.1"/>
    </source>
</evidence>
<dbReference type="AlphaFoldDB" id="A0A917DK28"/>
<name>A0A917DK28_9HYPH</name>
<dbReference type="InterPro" id="IPR036397">
    <property type="entry name" value="RNaseH_sf"/>
</dbReference>
<dbReference type="RefSeq" id="WP_188855396.1">
    <property type="nucleotide sequence ID" value="NZ_BMJJ01000022.1"/>
</dbReference>
<gene>
    <name evidence="1" type="ORF">GCM10011335_52350</name>
</gene>